<dbReference type="AlphaFoldDB" id="A0A1I0CUH6"/>
<feature type="transmembrane region" description="Helical" evidence="7">
    <location>
        <begin position="304"/>
        <end position="323"/>
    </location>
</feature>
<feature type="transmembrane region" description="Helical" evidence="7">
    <location>
        <begin position="104"/>
        <end position="124"/>
    </location>
</feature>
<dbReference type="Pfam" id="PF01757">
    <property type="entry name" value="Acyl_transf_3"/>
    <property type="match status" value="1"/>
</dbReference>
<keyword evidence="9" id="KW-0378">Hydrolase</keyword>
<dbReference type="RefSeq" id="WP_092352345.1">
    <property type="nucleotide sequence ID" value="NZ_FOIN01000004.1"/>
</dbReference>
<dbReference type="GO" id="GO:0016787">
    <property type="term" value="F:hydrolase activity"/>
    <property type="evidence" value="ECO:0007669"/>
    <property type="project" value="UniProtKB-KW"/>
</dbReference>
<keyword evidence="9" id="KW-0012">Acyltransferase</keyword>
<reference evidence="10" key="1">
    <citation type="submission" date="2016-10" db="EMBL/GenBank/DDBJ databases">
        <authorList>
            <person name="Varghese N."/>
            <person name="Submissions S."/>
        </authorList>
    </citation>
    <scope>NUCLEOTIDE SEQUENCE [LARGE SCALE GENOMIC DNA]</scope>
    <source>
        <strain evidence="10">DSM 1551</strain>
    </source>
</reference>
<evidence type="ECO:0000256" key="1">
    <source>
        <dbReference type="ARBA" id="ARBA00004651"/>
    </source>
</evidence>
<proteinExistence type="inferred from homology"/>
<evidence type="ECO:0000256" key="3">
    <source>
        <dbReference type="ARBA" id="ARBA00022475"/>
    </source>
</evidence>
<dbReference type="GO" id="GO:0005886">
    <property type="term" value="C:plasma membrane"/>
    <property type="evidence" value="ECO:0007669"/>
    <property type="project" value="UniProtKB-SubCell"/>
</dbReference>
<keyword evidence="3" id="KW-1003">Cell membrane</keyword>
<feature type="transmembrane region" description="Helical" evidence="7">
    <location>
        <begin position="6"/>
        <end position="25"/>
    </location>
</feature>
<dbReference type="Proteomes" id="UP000198558">
    <property type="component" value="Unassembled WGS sequence"/>
</dbReference>
<keyword evidence="10" id="KW-1185">Reference proteome</keyword>
<keyword evidence="4 7" id="KW-0812">Transmembrane</keyword>
<sequence length="340" mass="39538">MKYVFFSIGLMCLLILLLGNLVLIINRKKEKLFYTNFLCKYSMTAIKGMAILIIIMGHLGNIFGVRVFNPLGSCGVAIFLFCSGYGLQKSYYKKNLKNYWKKRFFAAYIPYICIEIISYIFLVKEISALEIIKDIILIDTVHPFGWYMQCLFIWYISFYFSSLLEQRKQGLKYWGLFITSLLLFIFMRSLFKQQAVSFVLGVWMASDNSKYKTDSINIGIILGILGVALLGIKQIAIIRNSSWIIFYAVEMFQCTLLGMAIILIVDNLVKNKREIISRSLYCIGIISYEIYLIHAFLLPQYPSYHGIFIFYVLTLLCSLFMYVTNKLIKRSCRYEKVKSI</sequence>
<dbReference type="InterPro" id="IPR002656">
    <property type="entry name" value="Acyl_transf_3_dom"/>
</dbReference>
<evidence type="ECO:0000256" key="6">
    <source>
        <dbReference type="ARBA" id="ARBA00023136"/>
    </source>
</evidence>
<feature type="transmembrane region" description="Helical" evidence="7">
    <location>
        <begin position="171"/>
        <end position="187"/>
    </location>
</feature>
<feature type="transmembrane region" description="Helical" evidence="7">
    <location>
        <begin position="63"/>
        <end position="83"/>
    </location>
</feature>
<dbReference type="OrthoDB" id="3268734at2"/>
<name>A0A1I0CUH6_9FIRM</name>
<protein>
    <submittedName>
        <fullName evidence="9">Peptidoglycan/LPS O-acetylase OafA/YrhL, contains acyltransferase and SGNH-hydrolase domains</fullName>
    </submittedName>
</protein>
<evidence type="ECO:0000256" key="4">
    <source>
        <dbReference type="ARBA" id="ARBA00022692"/>
    </source>
</evidence>
<feature type="transmembrane region" description="Helical" evidence="7">
    <location>
        <begin position="144"/>
        <end position="164"/>
    </location>
</feature>
<keyword evidence="9" id="KW-0808">Transferase</keyword>
<dbReference type="PANTHER" id="PTHR40074:SF2">
    <property type="entry name" value="O-ACETYLTRANSFERASE WECH"/>
    <property type="match status" value="1"/>
</dbReference>
<comment type="similarity">
    <text evidence="2">Belongs to the acyltransferase 3 family.</text>
</comment>
<dbReference type="GeneID" id="78287629"/>
<evidence type="ECO:0000256" key="5">
    <source>
        <dbReference type="ARBA" id="ARBA00022989"/>
    </source>
</evidence>
<keyword evidence="6 7" id="KW-0472">Membrane</keyword>
<feature type="transmembrane region" description="Helical" evidence="7">
    <location>
        <begin position="37"/>
        <end position="57"/>
    </location>
</feature>
<dbReference type="PANTHER" id="PTHR40074">
    <property type="entry name" value="O-ACETYLTRANSFERASE WECH"/>
    <property type="match status" value="1"/>
</dbReference>
<feature type="transmembrane region" description="Helical" evidence="7">
    <location>
        <begin position="216"/>
        <end position="238"/>
    </location>
</feature>
<feature type="domain" description="Acyltransferase 3" evidence="8">
    <location>
        <begin position="41"/>
        <end position="320"/>
    </location>
</feature>
<organism evidence="9 10">
    <name type="scientific">Thomasclavelia cocleata</name>
    <dbReference type="NCBI Taxonomy" id="69824"/>
    <lineage>
        <taxon>Bacteria</taxon>
        <taxon>Bacillati</taxon>
        <taxon>Bacillota</taxon>
        <taxon>Erysipelotrichia</taxon>
        <taxon>Erysipelotrichales</taxon>
        <taxon>Coprobacillaceae</taxon>
        <taxon>Thomasclavelia</taxon>
    </lineage>
</organism>
<comment type="subcellular location">
    <subcellularLocation>
        <location evidence="1">Cell membrane</location>
        <topology evidence="1">Multi-pass membrane protein</topology>
    </subcellularLocation>
</comment>
<gene>
    <name evidence="9" type="ORF">SAMN04489758_10410</name>
</gene>
<accession>A0A1I0CUH6</accession>
<evidence type="ECO:0000259" key="8">
    <source>
        <dbReference type="Pfam" id="PF01757"/>
    </source>
</evidence>
<evidence type="ECO:0000313" key="10">
    <source>
        <dbReference type="Proteomes" id="UP000198558"/>
    </source>
</evidence>
<dbReference type="GO" id="GO:0016413">
    <property type="term" value="F:O-acetyltransferase activity"/>
    <property type="evidence" value="ECO:0007669"/>
    <property type="project" value="TreeGrafter"/>
</dbReference>
<keyword evidence="5 7" id="KW-1133">Transmembrane helix</keyword>
<dbReference type="GO" id="GO:0009246">
    <property type="term" value="P:enterobacterial common antigen biosynthetic process"/>
    <property type="evidence" value="ECO:0007669"/>
    <property type="project" value="TreeGrafter"/>
</dbReference>
<evidence type="ECO:0000313" key="9">
    <source>
        <dbReference type="EMBL" id="SET23469.1"/>
    </source>
</evidence>
<feature type="transmembrane region" description="Helical" evidence="7">
    <location>
        <begin position="244"/>
        <end position="268"/>
    </location>
</feature>
<evidence type="ECO:0000256" key="2">
    <source>
        <dbReference type="ARBA" id="ARBA00007400"/>
    </source>
</evidence>
<dbReference type="EMBL" id="FOIN01000004">
    <property type="protein sequence ID" value="SET23469.1"/>
    <property type="molecule type" value="Genomic_DNA"/>
</dbReference>
<evidence type="ECO:0000256" key="7">
    <source>
        <dbReference type="SAM" id="Phobius"/>
    </source>
</evidence>